<evidence type="ECO:0000313" key="2">
    <source>
        <dbReference type="Proteomes" id="UP000772618"/>
    </source>
</evidence>
<evidence type="ECO:0000313" key="1">
    <source>
        <dbReference type="EMBL" id="MBT1706522.1"/>
    </source>
</evidence>
<organism evidence="1 2">
    <name type="scientific">Chryseosolibacter indicus</name>
    <dbReference type="NCBI Taxonomy" id="2782351"/>
    <lineage>
        <taxon>Bacteria</taxon>
        <taxon>Pseudomonadati</taxon>
        <taxon>Bacteroidota</taxon>
        <taxon>Cytophagia</taxon>
        <taxon>Cytophagales</taxon>
        <taxon>Chryseotaleaceae</taxon>
        <taxon>Chryseosolibacter</taxon>
    </lineage>
</organism>
<dbReference type="EMBL" id="JAHESD010000134">
    <property type="protein sequence ID" value="MBT1706522.1"/>
    <property type="molecule type" value="Genomic_DNA"/>
</dbReference>
<comment type="caution">
    <text evidence="1">The sequence shown here is derived from an EMBL/GenBank/DDBJ whole genome shotgun (WGS) entry which is preliminary data.</text>
</comment>
<sequence>MILTTLNGERYNLGLVTFHNQDWSQQINVTRIGDWLVIPLEPQDFVQVKMLNTANGQLNDTTLLPFDLRKDLLYKERFKDKPNHLYSGASRIMDIAGDIIEVNYEYKAEAEYPSEILVNQSVIYEIDRTKGKLLTKELHDRVYQ</sequence>
<accession>A0ABS5W091</accession>
<gene>
    <name evidence="1" type="ORF">KK060_24830</name>
</gene>
<name>A0ABS5W091_9BACT</name>
<dbReference type="Proteomes" id="UP000772618">
    <property type="component" value="Unassembled WGS sequence"/>
</dbReference>
<reference evidence="1 2" key="1">
    <citation type="submission" date="2021-05" db="EMBL/GenBank/DDBJ databases">
        <title>A Polyphasic approach of four new species of the genus Ohtaekwangia: Ohtaekwangia histidinii sp. nov., Ohtaekwangia cretensis sp. nov., Ohtaekwangia indiensis sp. nov., Ohtaekwangia reichenbachii sp. nov. from diverse environment.</title>
        <authorList>
            <person name="Octaviana S."/>
        </authorList>
    </citation>
    <scope>NUCLEOTIDE SEQUENCE [LARGE SCALE GENOMIC DNA]</scope>
    <source>
        <strain evidence="1 2">PWU20</strain>
    </source>
</reference>
<protein>
    <submittedName>
        <fullName evidence="1">Uncharacterized protein</fullName>
    </submittedName>
</protein>
<proteinExistence type="predicted"/>
<keyword evidence="2" id="KW-1185">Reference proteome</keyword>